<keyword evidence="5 8" id="KW-0804">Transcription</keyword>
<feature type="region of interest" description="Disordered" evidence="9">
    <location>
        <begin position="138"/>
        <end position="246"/>
    </location>
</feature>
<dbReference type="PROSITE" id="PS51745">
    <property type="entry name" value="PB1"/>
    <property type="match status" value="1"/>
</dbReference>
<evidence type="ECO:0000313" key="11">
    <source>
        <dbReference type="EMBL" id="KAK8988692.1"/>
    </source>
</evidence>
<evidence type="ECO:0000313" key="12">
    <source>
        <dbReference type="Proteomes" id="UP001396334"/>
    </source>
</evidence>
<evidence type="ECO:0000256" key="1">
    <source>
        <dbReference type="ARBA" id="ARBA00004123"/>
    </source>
</evidence>
<dbReference type="Pfam" id="PF02309">
    <property type="entry name" value="AUX_IAA"/>
    <property type="match status" value="1"/>
</dbReference>
<dbReference type="PANTHER" id="PTHR31734:SF2">
    <property type="entry name" value="AUXIN-RESPONSIVE PROTEIN IAA26"/>
    <property type="match status" value="1"/>
</dbReference>
<keyword evidence="3 8" id="KW-0678">Repressor</keyword>
<dbReference type="Gene3D" id="3.10.20.90">
    <property type="entry name" value="Phosphatidylinositol 3-kinase Catalytic Subunit, Chain A, domain 1"/>
    <property type="match status" value="1"/>
</dbReference>
<dbReference type="InterPro" id="IPR033389">
    <property type="entry name" value="AUX/IAA_dom"/>
</dbReference>
<dbReference type="SUPFAM" id="SSF54277">
    <property type="entry name" value="CAD &amp; PB1 domains"/>
    <property type="match status" value="1"/>
</dbReference>
<dbReference type="EMBL" id="JBBPBN010000057">
    <property type="protein sequence ID" value="KAK8988692.1"/>
    <property type="molecule type" value="Genomic_DNA"/>
</dbReference>
<comment type="caution">
    <text evidence="11">The sequence shown here is derived from an EMBL/GenBank/DDBJ whole genome shotgun (WGS) entry which is preliminary data.</text>
</comment>
<organism evidence="11 12">
    <name type="scientific">Hibiscus sabdariffa</name>
    <name type="common">roselle</name>
    <dbReference type="NCBI Taxonomy" id="183260"/>
    <lineage>
        <taxon>Eukaryota</taxon>
        <taxon>Viridiplantae</taxon>
        <taxon>Streptophyta</taxon>
        <taxon>Embryophyta</taxon>
        <taxon>Tracheophyta</taxon>
        <taxon>Spermatophyta</taxon>
        <taxon>Magnoliopsida</taxon>
        <taxon>eudicotyledons</taxon>
        <taxon>Gunneridae</taxon>
        <taxon>Pentapetalae</taxon>
        <taxon>rosids</taxon>
        <taxon>malvids</taxon>
        <taxon>Malvales</taxon>
        <taxon>Malvaceae</taxon>
        <taxon>Malvoideae</taxon>
        <taxon>Hibiscus</taxon>
    </lineage>
</organism>
<dbReference type="InterPro" id="IPR053793">
    <property type="entry name" value="PB1-like"/>
</dbReference>
<keyword evidence="6 8" id="KW-0539">Nucleus</keyword>
<proteinExistence type="inferred from homology"/>
<gene>
    <name evidence="11" type="ORF">V6N11_030072</name>
</gene>
<dbReference type="InterPro" id="IPR003311">
    <property type="entry name" value="AUX_IAA"/>
</dbReference>
<evidence type="ECO:0000256" key="7">
    <source>
        <dbReference type="ARBA" id="ARBA00023294"/>
    </source>
</evidence>
<dbReference type="PANTHER" id="PTHR31734">
    <property type="entry name" value="AUXIN-RESPONSIVE PROTEIN IAA17"/>
    <property type="match status" value="1"/>
</dbReference>
<feature type="region of interest" description="Disordered" evidence="9">
    <location>
        <begin position="272"/>
        <end position="338"/>
    </location>
</feature>
<feature type="compositionally biased region" description="Polar residues" evidence="9">
    <location>
        <begin position="188"/>
        <end position="197"/>
    </location>
</feature>
<evidence type="ECO:0000256" key="8">
    <source>
        <dbReference type="RuleBase" id="RU004549"/>
    </source>
</evidence>
<comment type="subunit">
    <text evidence="8">Homodimers and heterodimers.</text>
</comment>
<evidence type="ECO:0000256" key="6">
    <source>
        <dbReference type="ARBA" id="ARBA00023242"/>
    </source>
</evidence>
<keyword evidence="4 8" id="KW-0805">Transcription regulation</keyword>
<evidence type="ECO:0000256" key="9">
    <source>
        <dbReference type="SAM" id="MobiDB-lite"/>
    </source>
</evidence>
<evidence type="ECO:0000259" key="10">
    <source>
        <dbReference type="PROSITE" id="PS51745"/>
    </source>
</evidence>
<keyword evidence="12" id="KW-1185">Reference proteome</keyword>
<feature type="domain" description="PB1" evidence="10">
    <location>
        <begin position="341"/>
        <end position="445"/>
    </location>
</feature>
<evidence type="ECO:0000256" key="5">
    <source>
        <dbReference type="ARBA" id="ARBA00023163"/>
    </source>
</evidence>
<dbReference type="Proteomes" id="UP001396334">
    <property type="component" value="Unassembled WGS sequence"/>
</dbReference>
<comment type="function">
    <text evidence="8">Aux/IAA proteins are short-lived transcriptional factors that function as repressors of early auxin response genes at low auxin concentrations.</text>
</comment>
<evidence type="ECO:0000256" key="4">
    <source>
        <dbReference type="ARBA" id="ARBA00023015"/>
    </source>
</evidence>
<protein>
    <recommendedName>
        <fullName evidence="8">Auxin-responsive protein</fullName>
    </recommendedName>
</protein>
<evidence type="ECO:0000256" key="3">
    <source>
        <dbReference type="ARBA" id="ARBA00022491"/>
    </source>
</evidence>
<name>A0ABR2PJZ5_9ROSI</name>
<feature type="compositionally biased region" description="Low complexity" evidence="9">
    <location>
        <begin position="310"/>
        <end position="323"/>
    </location>
</feature>
<keyword evidence="7 8" id="KW-0927">Auxin signaling pathway</keyword>
<reference evidence="11 12" key="1">
    <citation type="journal article" date="2024" name="G3 (Bethesda)">
        <title>Genome assembly of Hibiscus sabdariffa L. provides insights into metabolisms of medicinal natural products.</title>
        <authorList>
            <person name="Kim T."/>
        </authorList>
    </citation>
    <scope>NUCLEOTIDE SEQUENCE [LARGE SCALE GENOMIC DNA]</scope>
    <source>
        <strain evidence="11">TK-2024</strain>
        <tissue evidence="11">Old leaves</tissue>
    </source>
</reference>
<feature type="compositionally biased region" description="Basic and acidic residues" evidence="9">
    <location>
        <begin position="138"/>
        <end position="155"/>
    </location>
</feature>
<accession>A0ABR2PJZ5</accession>
<feature type="compositionally biased region" description="Polar residues" evidence="9">
    <location>
        <begin position="276"/>
        <end position="290"/>
    </location>
</feature>
<evidence type="ECO:0000256" key="2">
    <source>
        <dbReference type="ARBA" id="ARBA00006728"/>
    </source>
</evidence>
<sequence length="466" mass="51890">MISLGRQRQTRNSKSFCRGYNINMGQDRQAVSFPWRVCVAQIFKSDVEVAGSWRDRVEKKTATPSHLSRRSSELFFPLLTEGFLDFTKLALLFCSLVEVLSLPGVALQDYLEMESGCSKNGETRLLDLIHQEREWHMKRKDDETHLSSEEKKLELRLGPPGDEDNWSIKGNPKNNNRQRDEPVISLGYLSSTHSNGKQAHKCPSPEDHHHPVGSVLSPSWTKNHHHNHQHLTNPPPFLQFPSTPQQSLPVMAKESSQPCCIKVVNIQNAEKKPFSPTANTAGPPNTSQKRSAPGPVVGWPPIRSFRKNLASSSSSKAASESPPSVLPHKAGNEKKAAEPSGKFVKINMDGVPIGRKVDLKAYDSYEKLSAAVDELFRGLLAAQRESCGGEIVKKVEEEKKITGLMDGSGEYTLVYEDNEGDRMLVGDVPWHMFVSTVKRLRVLKSSELSGLSLGSSCRHPSLKMRL</sequence>
<comment type="similarity">
    <text evidence="2 8">Belongs to the Aux/IAA family.</text>
</comment>
<comment type="subcellular location">
    <subcellularLocation>
        <location evidence="1 8">Nucleus</location>
    </subcellularLocation>
</comment>